<evidence type="ECO:0000313" key="10">
    <source>
        <dbReference type="Proteomes" id="UP001304300"/>
    </source>
</evidence>
<dbReference type="GO" id="GO:0020037">
    <property type="term" value="F:heme binding"/>
    <property type="evidence" value="ECO:0007669"/>
    <property type="project" value="InterPro"/>
</dbReference>
<keyword evidence="2 5" id="KW-0479">Metal-binding</keyword>
<evidence type="ECO:0000256" key="5">
    <source>
        <dbReference type="PROSITE-ProRule" id="PRU00433"/>
    </source>
</evidence>
<evidence type="ECO:0000256" key="1">
    <source>
        <dbReference type="ARBA" id="ARBA00022617"/>
    </source>
</evidence>
<accession>A0AAQ3QTG0</accession>
<dbReference type="Gene3D" id="1.10.760.10">
    <property type="entry name" value="Cytochrome c-like domain"/>
    <property type="match status" value="2"/>
</dbReference>
<dbReference type="PROSITE" id="PS50093">
    <property type="entry name" value="PKD"/>
    <property type="match status" value="1"/>
</dbReference>
<dbReference type="Pfam" id="PF13205">
    <property type="entry name" value="Big_5"/>
    <property type="match status" value="1"/>
</dbReference>
<dbReference type="PANTHER" id="PTHR47197:SF3">
    <property type="entry name" value="DIHYDRO-HEME D1 DEHYDROGENASE"/>
    <property type="match status" value="1"/>
</dbReference>
<dbReference type="InterPro" id="IPR009056">
    <property type="entry name" value="Cyt_c-like_dom"/>
</dbReference>
<protein>
    <submittedName>
        <fullName evidence="9">Ig-like domain-containing protein</fullName>
    </submittedName>
</protein>
<dbReference type="InterPro" id="IPR032812">
    <property type="entry name" value="SbsA_Ig"/>
</dbReference>
<dbReference type="GO" id="GO:0046872">
    <property type="term" value="F:metal ion binding"/>
    <property type="evidence" value="ECO:0007669"/>
    <property type="project" value="UniProtKB-KW"/>
</dbReference>
<keyword evidence="1 5" id="KW-0349">Heme</keyword>
<keyword evidence="4 5" id="KW-0408">Iron</keyword>
<evidence type="ECO:0000256" key="6">
    <source>
        <dbReference type="SAM" id="SignalP"/>
    </source>
</evidence>
<proteinExistence type="predicted"/>
<feature type="domain" description="PKD" evidence="7">
    <location>
        <begin position="486"/>
        <end position="556"/>
    </location>
</feature>
<gene>
    <name evidence="9" type="ORF">RZN69_11975</name>
</gene>
<dbReference type="InterPro" id="IPR036909">
    <property type="entry name" value="Cyt_c-like_dom_sf"/>
</dbReference>
<dbReference type="SUPFAM" id="SSF49299">
    <property type="entry name" value="PKD domain"/>
    <property type="match status" value="1"/>
</dbReference>
<dbReference type="SUPFAM" id="SSF75011">
    <property type="entry name" value="3-carboxy-cis,cis-mucoante lactonizing enzyme"/>
    <property type="match status" value="1"/>
</dbReference>
<dbReference type="Gene3D" id="2.130.10.10">
    <property type="entry name" value="YVTN repeat-like/Quinoprotein amine dehydrogenase"/>
    <property type="match status" value="2"/>
</dbReference>
<dbReference type="Gene3D" id="3.40.1350.20">
    <property type="match status" value="1"/>
</dbReference>
<evidence type="ECO:0000259" key="8">
    <source>
        <dbReference type="PROSITE" id="PS51007"/>
    </source>
</evidence>
<feature type="chain" id="PRO_5043023009" evidence="6">
    <location>
        <begin position="17"/>
        <end position="1930"/>
    </location>
</feature>
<evidence type="ECO:0000256" key="3">
    <source>
        <dbReference type="ARBA" id="ARBA00022729"/>
    </source>
</evidence>
<dbReference type="PROSITE" id="PS51007">
    <property type="entry name" value="CYTC"/>
    <property type="match status" value="2"/>
</dbReference>
<dbReference type="Proteomes" id="UP001304300">
    <property type="component" value="Chromosome"/>
</dbReference>
<evidence type="ECO:0000313" key="9">
    <source>
        <dbReference type="EMBL" id="WOO39333.1"/>
    </source>
</evidence>
<feature type="domain" description="Cytochrome c" evidence="8">
    <location>
        <begin position="963"/>
        <end position="1094"/>
    </location>
</feature>
<organism evidence="9 10">
    <name type="scientific">Rubellicoccus peritrichatus</name>
    <dbReference type="NCBI Taxonomy" id="3080537"/>
    <lineage>
        <taxon>Bacteria</taxon>
        <taxon>Pseudomonadati</taxon>
        <taxon>Verrucomicrobiota</taxon>
        <taxon>Opitutia</taxon>
        <taxon>Puniceicoccales</taxon>
        <taxon>Cerasicoccaceae</taxon>
        <taxon>Rubellicoccus</taxon>
    </lineage>
</organism>
<dbReference type="InterPro" id="IPR022409">
    <property type="entry name" value="PKD/Chitinase_dom"/>
</dbReference>
<dbReference type="InterPro" id="IPR000601">
    <property type="entry name" value="PKD_dom"/>
</dbReference>
<dbReference type="Pfam" id="PF21419">
    <property type="entry name" value="RoxA-like_Cyt-c"/>
    <property type="match status" value="1"/>
</dbReference>
<dbReference type="Gene3D" id="2.60.40.1220">
    <property type="match status" value="1"/>
</dbReference>
<dbReference type="InterPro" id="IPR014755">
    <property type="entry name" value="Cu-Rt/internalin_Ig-like"/>
</dbReference>
<keyword evidence="3 6" id="KW-0732">Signal</keyword>
<dbReference type="SMART" id="SM00089">
    <property type="entry name" value="PKD"/>
    <property type="match status" value="2"/>
</dbReference>
<feature type="signal peptide" evidence="6">
    <location>
        <begin position="1"/>
        <end position="16"/>
    </location>
</feature>
<dbReference type="GO" id="GO:0009055">
    <property type="term" value="F:electron transfer activity"/>
    <property type="evidence" value="ECO:0007669"/>
    <property type="project" value="InterPro"/>
</dbReference>
<dbReference type="KEGG" id="puo:RZN69_11975"/>
<dbReference type="InterPro" id="IPR035986">
    <property type="entry name" value="PKD_dom_sf"/>
</dbReference>
<dbReference type="PANTHER" id="PTHR47197">
    <property type="entry name" value="PROTEIN NIRF"/>
    <property type="match status" value="1"/>
</dbReference>
<evidence type="ECO:0000256" key="2">
    <source>
        <dbReference type="ARBA" id="ARBA00022723"/>
    </source>
</evidence>
<dbReference type="EMBL" id="CP136920">
    <property type="protein sequence ID" value="WOO39333.1"/>
    <property type="molecule type" value="Genomic_DNA"/>
</dbReference>
<feature type="domain" description="Cytochrome c" evidence="8">
    <location>
        <begin position="1112"/>
        <end position="1363"/>
    </location>
</feature>
<name>A0AAQ3QTG0_9BACT</name>
<evidence type="ECO:0000256" key="4">
    <source>
        <dbReference type="ARBA" id="ARBA00023004"/>
    </source>
</evidence>
<dbReference type="InterPro" id="IPR051200">
    <property type="entry name" value="Host-pathogen_enzymatic-act"/>
</dbReference>
<dbReference type="InterPro" id="IPR015943">
    <property type="entry name" value="WD40/YVTN_repeat-like_dom_sf"/>
</dbReference>
<dbReference type="SUPFAM" id="SSF46626">
    <property type="entry name" value="Cytochrome c"/>
    <property type="match status" value="2"/>
</dbReference>
<dbReference type="RefSeq" id="WP_317831191.1">
    <property type="nucleotide sequence ID" value="NZ_CP136920.1"/>
</dbReference>
<sequence length="1930" mass="209086">MKFFTLFLLSVITAQAQVPDVVPAFPNSLTGTPGTLLFRQINLNRVTNIAYHNGLIYTHEVGGGNPRRWVFTDINDPATLTNVLTGNGVGPFTDHGTHGHFKVGDWLGGQFGIEIRRDTPGVNVLETLPGFTYLNAETLAQPGDGISRMYYPWGTPFNWIEYGAATGNGFLYRGTQKLIEWPALAEHGVTGNSILLGNLLFITSDESDMGILCYDISPAFETPAEEPILLDKLSGPIGAYIASMWENYIVLSRRSGIVDIVDISDPTNLQFVTSIDATGDPDQDLNNGLGYIQCQDNFVFTDRHKIDMDTFQTVLEFDEVGDNRPAGSIAGMLDTSQRMTPIGNLLLTGGYSISGADGVGVWIHDANPDTNPPYVGYHVPRPGQTDFPLGAPISILIHETLESFTIINGETVILRPVGGDPVDATVSFSYDDVLTITPTAYLQDDTTYEVEIVAGGIKDVAGNGILPYTFSFSTGSGVVGGNASPVITSFSASPSPATPGSQVDFTASATDADADSLEYRFTFGESGAVRDWDSSPNASHTYNDVGHYGVKVQVRDIRTAVPLSTVSQTGTVSVAVAPPATAPTKSSPIALNESNRQVWVVNPDNDSVSLIDADTRTLTTEIDLNVLLSIPGSIDPRNIAIDATDNIWVTCRDANRIVVLNPAGTLVEEIFFDYGDTPMGIAISPDGTTAYVTFEGPGELRRYETATRNETGRLPLGPMPRAIAITADGSRVLVTRFISPEDHGEVWDVDAASMTLTRRIALHRDRSRDGSSTGRGVPNYISSITITPAGDYAYYTAIKANTQRGEFFDQGQNTNDPMDPDNSIRAIVGRIDLTTNNEPFVSTIDNYRIDIDNSESPTSIEFTPSGDYFFVSLQGNNHFAVFDDLLIRTLPRNISTKTTKGRFAAGLAPQGLIFDSVTNRLFSTDFMGRTVTVHEMGPFMSFGNRTTNRIVIPKIIGADKLSANVLLGKSVFYQAADGSGLSTLPTMSQEGYISCASCHVDGQHDGMTWDFTQRGEGLRNTTDLRGRFGVGHGNVHWTANFDEIQDFVLDVVNEFGGGEGLLPDGETPNPSLGTPNAGRSTELDALAAYVTSLGNETLPRSPYRNPYSTRTAAAVAGEAVFMSMNCVTCHTSSDYTDSSLGVATLHDVGTLRTSSGQRLNGALTGIDTPTLLGLWASAPYFHNGSAKTLDEVFRVAGGITQQAEDGILGGGANIPSYPRLNEDSSMHGQMVYLDPGDSVTFNNVNGGGNDGMGDLELRWMTSFYGSPGTTTVNVNGIDHQIEVVRPLGNESSANHWQRLRFEDVEFTAGETNTIVITTTGDNAGFDDMTVTTPDGRSAAVHREALNLSEENYDNLIQYLLQLDGSGNVQPPNPTAVIRSVKGDNSMLPYAEFDITFSEPVADFDYSDLLITDSAMSTVNNLITLTEGTHYRLRLAGFTQDGTITVELPAGRVAAVDDGLPNLVAELDSLVHVMSDDIALLSDEFDDPTTISNWQRNYQVEGWGVDKLETWDIDTSRSGYMRAMPYSSSWFRDWTGALAFKEITGDFVVTMQMEVSRRNGLPGRPSSDFSLGGIMIRTPRGISSAAPDPDPGPAVVLPSPSPAFGDPDYYSTDWLSDTENYIFLSFGHTSSTFASVDNTWSCEVKTTIDGDSTLYGVQSGIPENNSLVTLQCIRRGSTFLLLRRHDNGPWIIENRFERTDMPATLQVGLTTYTDWNSVSGQDEFHHNRTVTLGGNPDLVADVDYFRLHRPHASITTEMLEAANITGQYGQPSLLENTALAGLLGDAANGVADGQTYAVWLSEHFTPNELVDPAISDPTVDHDLDRKPNLIDFLTDGNPHGGDPAMDLTLTVDGDIPQLTLGRNTMARGHRMIIEATSDFINWETLLESVNGETPTGPGFISEGTGVMRIMTLQDTENLDAPRFYRINVIEE</sequence>
<dbReference type="Pfam" id="PF00801">
    <property type="entry name" value="PKD"/>
    <property type="match status" value="1"/>
</dbReference>
<dbReference type="CDD" id="cd00146">
    <property type="entry name" value="PKD"/>
    <property type="match status" value="1"/>
</dbReference>
<evidence type="ECO:0000259" key="7">
    <source>
        <dbReference type="PROSITE" id="PS50093"/>
    </source>
</evidence>
<keyword evidence="10" id="KW-1185">Reference proteome</keyword>
<reference evidence="9 10" key="1">
    <citation type="submission" date="2023-10" db="EMBL/GenBank/DDBJ databases">
        <title>Rubellicoccus peritrichatus gen. nov., sp. nov., isolated from an algae of coral reef tank.</title>
        <authorList>
            <person name="Luo J."/>
        </authorList>
    </citation>
    <scope>NUCLEOTIDE SEQUENCE [LARGE SCALE GENOMIC DNA]</scope>
    <source>
        <strain evidence="9 10">CR14</strain>
    </source>
</reference>